<dbReference type="EMBL" id="BAAAQD010000036">
    <property type="protein sequence ID" value="GAA1565655.1"/>
    <property type="molecule type" value="Genomic_DNA"/>
</dbReference>
<keyword evidence="2" id="KW-1185">Reference proteome</keyword>
<gene>
    <name evidence="1" type="ORF">GCM10009827_104130</name>
</gene>
<proteinExistence type="predicted"/>
<evidence type="ECO:0000313" key="2">
    <source>
        <dbReference type="Proteomes" id="UP001501470"/>
    </source>
</evidence>
<evidence type="ECO:0000313" key="1">
    <source>
        <dbReference type="EMBL" id="GAA1565655.1"/>
    </source>
</evidence>
<organism evidence="1 2">
    <name type="scientific">Dactylosporangium maewongense</name>
    <dbReference type="NCBI Taxonomy" id="634393"/>
    <lineage>
        <taxon>Bacteria</taxon>
        <taxon>Bacillati</taxon>
        <taxon>Actinomycetota</taxon>
        <taxon>Actinomycetes</taxon>
        <taxon>Micromonosporales</taxon>
        <taxon>Micromonosporaceae</taxon>
        <taxon>Dactylosporangium</taxon>
    </lineage>
</organism>
<dbReference type="Proteomes" id="UP001501470">
    <property type="component" value="Unassembled WGS sequence"/>
</dbReference>
<name>A0ABN2CXG2_9ACTN</name>
<reference evidence="1 2" key="1">
    <citation type="journal article" date="2019" name="Int. J. Syst. Evol. Microbiol.">
        <title>The Global Catalogue of Microorganisms (GCM) 10K type strain sequencing project: providing services to taxonomists for standard genome sequencing and annotation.</title>
        <authorList>
            <consortium name="The Broad Institute Genomics Platform"/>
            <consortium name="The Broad Institute Genome Sequencing Center for Infectious Disease"/>
            <person name="Wu L."/>
            <person name="Ma J."/>
        </authorList>
    </citation>
    <scope>NUCLEOTIDE SEQUENCE [LARGE SCALE GENOMIC DNA]</scope>
    <source>
        <strain evidence="1 2">JCM 15933</strain>
    </source>
</reference>
<accession>A0ABN2CXG2</accession>
<sequence length="91" mass="9898">MILRVEGGGITLVDLDDLTSLSAHILGAATIGDRGRLEDGHVWVSTQTLLELAGARAGDQRWRGGFDGMIDYARRHGWVDGDEVRMHVVGE</sequence>
<comment type="caution">
    <text evidence="1">The sequence shown here is derived from an EMBL/GenBank/DDBJ whole genome shotgun (WGS) entry which is preliminary data.</text>
</comment>
<protein>
    <submittedName>
        <fullName evidence="1">Uncharacterized protein</fullName>
    </submittedName>
</protein>
<dbReference type="RefSeq" id="WP_344513030.1">
    <property type="nucleotide sequence ID" value="NZ_BAAAQD010000036.1"/>
</dbReference>